<dbReference type="PROSITE" id="PS51779">
    <property type="entry name" value="POTRA"/>
    <property type="match status" value="1"/>
</dbReference>
<dbReference type="GO" id="GO:0005886">
    <property type="term" value="C:plasma membrane"/>
    <property type="evidence" value="ECO:0007669"/>
    <property type="project" value="UniProtKB-SubCell"/>
</dbReference>
<keyword evidence="3 9" id="KW-0997">Cell inner membrane</keyword>
<keyword evidence="7 9" id="KW-0472">Membrane</keyword>
<dbReference type="EMBL" id="CP015243">
    <property type="protein sequence ID" value="ANF57542.1"/>
    <property type="molecule type" value="Genomic_DNA"/>
</dbReference>
<evidence type="ECO:0000256" key="8">
    <source>
        <dbReference type="ARBA" id="ARBA00023306"/>
    </source>
</evidence>
<comment type="subcellular location">
    <subcellularLocation>
        <location evidence="9">Cell inner membrane</location>
        <topology evidence="9">Single-pass type II membrane protein</topology>
    </subcellularLocation>
    <subcellularLocation>
        <location evidence="1">Membrane</location>
    </subcellularLocation>
    <text evidence="9">Localizes to the division septum.</text>
</comment>
<organism evidence="11 12">
    <name type="scientific">Halotalea alkalilenta</name>
    <dbReference type="NCBI Taxonomy" id="376489"/>
    <lineage>
        <taxon>Bacteria</taxon>
        <taxon>Pseudomonadati</taxon>
        <taxon>Pseudomonadota</taxon>
        <taxon>Gammaproteobacteria</taxon>
        <taxon>Oceanospirillales</taxon>
        <taxon>Halomonadaceae</taxon>
        <taxon>Halotalea</taxon>
    </lineage>
</organism>
<dbReference type="STRING" id="376489.A5892_08765"/>
<dbReference type="AlphaFoldDB" id="A0A172YEN1"/>
<evidence type="ECO:0000259" key="10">
    <source>
        <dbReference type="PROSITE" id="PS51779"/>
    </source>
</evidence>
<dbReference type="HAMAP" id="MF_00911">
    <property type="entry name" value="FtsQ_subfam"/>
    <property type="match status" value="1"/>
</dbReference>
<keyword evidence="4 9" id="KW-0132">Cell division</keyword>
<evidence type="ECO:0000313" key="12">
    <source>
        <dbReference type="Proteomes" id="UP000077875"/>
    </source>
</evidence>
<dbReference type="InterPro" id="IPR005548">
    <property type="entry name" value="Cell_div_FtsQ/DivIB_C"/>
</dbReference>
<dbReference type="GO" id="GO:0090529">
    <property type="term" value="P:cell septum assembly"/>
    <property type="evidence" value="ECO:0007669"/>
    <property type="project" value="InterPro"/>
</dbReference>
<dbReference type="GO" id="GO:0032153">
    <property type="term" value="C:cell division site"/>
    <property type="evidence" value="ECO:0007669"/>
    <property type="project" value="UniProtKB-UniRule"/>
</dbReference>
<keyword evidence="8 9" id="KW-0131">Cell cycle</keyword>
<dbReference type="Proteomes" id="UP000077875">
    <property type="component" value="Chromosome"/>
</dbReference>
<evidence type="ECO:0000256" key="4">
    <source>
        <dbReference type="ARBA" id="ARBA00022618"/>
    </source>
</evidence>
<dbReference type="InterPro" id="IPR034746">
    <property type="entry name" value="POTRA"/>
</dbReference>
<evidence type="ECO:0000256" key="9">
    <source>
        <dbReference type="HAMAP-Rule" id="MF_00911"/>
    </source>
</evidence>
<dbReference type="Gene3D" id="3.40.50.11690">
    <property type="entry name" value="Cell division protein FtsQ/DivIB"/>
    <property type="match status" value="1"/>
</dbReference>
<feature type="domain" description="POTRA" evidence="10">
    <location>
        <begin position="32"/>
        <end position="102"/>
    </location>
</feature>
<comment type="function">
    <text evidence="9">Essential cell division protein. May link together the upstream cell division proteins, which are predominantly cytoplasmic, with the downstream cell division proteins, which are predominantly periplasmic. May control correct divisome assembly.</text>
</comment>
<dbReference type="PANTHER" id="PTHR35851">
    <property type="entry name" value="CELL DIVISION PROTEIN FTSQ"/>
    <property type="match status" value="1"/>
</dbReference>
<dbReference type="InterPro" id="IPR045335">
    <property type="entry name" value="FtsQ_C_sf"/>
</dbReference>
<dbReference type="Gene3D" id="3.10.20.310">
    <property type="entry name" value="membrane protein fhac"/>
    <property type="match status" value="1"/>
</dbReference>
<gene>
    <name evidence="9" type="primary">ftsQ</name>
    <name evidence="11" type="ORF">A5892_08765</name>
</gene>
<evidence type="ECO:0000256" key="1">
    <source>
        <dbReference type="ARBA" id="ARBA00004370"/>
    </source>
</evidence>
<dbReference type="GO" id="GO:0043093">
    <property type="term" value="P:FtsZ-dependent cytokinesis"/>
    <property type="evidence" value="ECO:0007669"/>
    <property type="project" value="UniProtKB-UniRule"/>
</dbReference>
<dbReference type="Pfam" id="PF08478">
    <property type="entry name" value="POTRA_1"/>
    <property type="match status" value="1"/>
</dbReference>
<evidence type="ECO:0000256" key="2">
    <source>
        <dbReference type="ARBA" id="ARBA00022475"/>
    </source>
</evidence>
<evidence type="ECO:0000256" key="3">
    <source>
        <dbReference type="ARBA" id="ARBA00022519"/>
    </source>
</evidence>
<keyword evidence="5 9" id="KW-0812">Transmembrane</keyword>
<dbReference type="RefSeq" id="WP_064122485.1">
    <property type="nucleotide sequence ID" value="NZ_CP015243.1"/>
</dbReference>
<evidence type="ECO:0000256" key="6">
    <source>
        <dbReference type="ARBA" id="ARBA00022989"/>
    </source>
</evidence>
<keyword evidence="12" id="KW-1185">Reference proteome</keyword>
<proteinExistence type="inferred from homology"/>
<protein>
    <recommendedName>
        <fullName evidence="9">Cell division protein FtsQ</fullName>
    </recommendedName>
</protein>
<dbReference type="InterPro" id="IPR026579">
    <property type="entry name" value="FtsQ"/>
</dbReference>
<name>A0A172YEN1_9GAMM</name>
<dbReference type="KEGG" id="haa:A5892_08765"/>
<accession>A0A172YEN1</accession>
<keyword evidence="2 9" id="KW-1003">Cell membrane</keyword>
<reference evidence="11 12" key="1">
    <citation type="submission" date="2016-04" db="EMBL/GenBank/DDBJ databases">
        <title>Complete Genome Sequence of Halotalea alkalilenta IHB B 13600.</title>
        <authorList>
            <person name="Swarnkar M.K."/>
            <person name="Sharma A."/>
            <person name="Kaushal K."/>
            <person name="Soni R."/>
            <person name="Rana S."/>
            <person name="Singh A.K."/>
            <person name="Gulati A."/>
        </authorList>
    </citation>
    <scope>NUCLEOTIDE SEQUENCE [LARGE SCALE GENOMIC DNA]</scope>
    <source>
        <strain evidence="11 12">IHB B 13600</strain>
    </source>
</reference>
<evidence type="ECO:0000256" key="5">
    <source>
        <dbReference type="ARBA" id="ARBA00022692"/>
    </source>
</evidence>
<dbReference type="Pfam" id="PF03799">
    <property type="entry name" value="FtsQ_DivIB_C"/>
    <property type="match status" value="1"/>
</dbReference>
<sequence length="240" mass="27219">MSSSFFNRLLGLVLIAVLLGAGGRSLWVWLDQPIESVAVEGDFRYIDASFLSGQLSPLVSGQHWLSVDLDQLRERAKLIPWIHEARVSRHWPNALTFELEEQRPVAWWNDAFLINAEGHPFSPGPSDTLERMPNLAGPGDRSADVLAYYHVLEARLAPLGLELTQVRLEARGAWRFQVNDTFWVILGRTGLDIRLERFLAAWHRSLSERADRIRYIDLRYPNGLAVGWHGESAAAEVSRQ</sequence>
<keyword evidence="6 9" id="KW-1133">Transmembrane helix</keyword>
<comment type="subunit">
    <text evidence="9">Part of a complex composed of FtsB, FtsL and FtsQ.</text>
</comment>
<evidence type="ECO:0000256" key="7">
    <source>
        <dbReference type="ARBA" id="ARBA00023136"/>
    </source>
</evidence>
<dbReference type="InterPro" id="IPR013685">
    <property type="entry name" value="POTRA_FtsQ_type"/>
</dbReference>
<dbReference type="PANTHER" id="PTHR35851:SF1">
    <property type="entry name" value="CELL DIVISION PROTEIN FTSQ"/>
    <property type="match status" value="1"/>
</dbReference>
<evidence type="ECO:0000313" key="11">
    <source>
        <dbReference type="EMBL" id="ANF57542.1"/>
    </source>
</evidence>
<comment type="similarity">
    <text evidence="9">Belongs to the FtsQ/DivIB family. FtsQ subfamily.</text>
</comment>